<dbReference type="GO" id="GO:0004497">
    <property type="term" value="F:monooxygenase activity"/>
    <property type="evidence" value="ECO:0007669"/>
    <property type="project" value="UniProtKB-KW"/>
</dbReference>
<dbReference type="GO" id="GO:0016705">
    <property type="term" value="F:oxidoreductase activity, acting on paired donors, with incorporation or reduction of molecular oxygen"/>
    <property type="evidence" value="ECO:0007669"/>
    <property type="project" value="InterPro"/>
</dbReference>
<dbReference type="PROSITE" id="PS00086">
    <property type="entry name" value="CYTOCHROME_P450"/>
    <property type="match status" value="1"/>
</dbReference>
<organism evidence="8 9">
    <name type="scientific">Mycobacterium paraseoulense</name>
    <dbReference type="NCBI Taxonomy" id="590652"/>
    <lineage>
        <taxon>Bacteria</taxon>
        <taxon>Bacillati</taxon>
        <taxon>Actinomycetota</taxon>
        <taxon>Actinomycetes</taxon>
        <taxon>Mycobacteriales</taxon>
        <taxon>Mycobacteriaceae</taxon>
        <taxon>Mycobacterium</taxon>
    </lineage>
</organism>
<dbReference type="PANTHER" id="PTHR46696">
    <property type="entry name" value="P450, PUTATIVE (EUROFUNG)-RELATED"/>
    <property type="match status" value="1"/>
</dbReference>
<comment type="similarity">
    <text evidence="1 7">Belongs to the cytochrome P450 family.</text>
</comment>
<dbReference type="InterPro" id="IPR002397">
    <property type="entry name" value="Cyt_P450_B"/>
</dbReference>
<dbReference type="InterPro" id="IPR036396">
    <property type="entry name" value="Cyt_P450_sf"/>
</dbReference>
<dbReference type="Proteomes" id="UP000192513">
    <property type="component" value="Unassembled WGS sequence"/>
</dbReference>
<dbReference type="InterPro" id="IPR017972">
    <property type="entry name" value="Cyt_P450_CS"/>
</dbReference>
<keyword evidence="5 7" id="KW-0408">Iron</keyword>
<dbReference type="Gene3D" id="1.10.630.10">
    <property type="entry name" value="Cytochrome P450"/>
    <property type="match status" value="1"/>
</dbReference>
<sequence length="419" mass="46974">MTETENPTARPTVDFDHHSAAFADNWREVTKDLRSRCPVAWTEAHGGYWVVSRYDDVKKVALDDHTFSSDNDLMGERKGYKGTAIPSPPMQLIPLEVDPPRFNEYRELLNPKFSPGAAEQWRPFIEQVSNALIDRFCEAGECDIVKDLASPAPAMLTMKLLGLPLADWEDVATPFHEISWAVPGSEMYQRAIEGIFRVLGRLSEELSKRRDTPAEDLLTFLLDSKINDEPLSEEEILKICFLQLIGGVDTSTGLLSHAYAWLSEHPAEKQRLIDEPELLKRATEEFLRWASPAPALARTVTTETELGGQRLCPGDRLLLSWASANQDDSVFENPDEVNLERWPNRHQAFGLGAHRCLGSNLGRVQFQEVLKATLRRLPDLKVDLAAAQRYPSLGQVNGYSTLPVTFSPTSPVGEQLPLD</sequence>
<keyword evidence="3 7" id="KW-0479">Metal-binding</keyword>
<gene>
    <name evidence="8" type="ORF">BST39_04710</name>
</gene>
<dbReference type="InterPro" id="IPR001128">
    <property type="entry name" value="Cyt_P450"/>
</dbReference>
<keyword evidence="4 7" id="KW-0560">Oxidoreductase</keyword>
<dbReference type="GO" id="GO:0005506">
    <property type="term" value="F:iron ion binding"/>
    <property type="evidence" value="ECO:0007669"/>
    <property type="project" value="InterPro"/>
</dbReference>
<protein>
    <recommendedName>
        <fullName evidence="10">Cytochrome</fullName>
    </recommendedName>
</protein>
<dbReference type="STRING" id="590652.BST39_04710"/>
<evidence type="ECO:0000256" key="2">
    <source>
        <dbReference type="ARBA" id="ARBA00022617"/>
    </source>
</evidence>
<evidence type="ECO:0000256" key="7">
    <source>
        <dbReference type="RuleBase" id="RU000461"/>
    </source>
</evidence>
<keyword evidence="2 7" id="KW-0349">Heme</keyword>
<evidence type="ECO:0000256" key="4">
    <source>
        <dbReference type="ARBA" id="ARBA00023002"/>
    </source>
</evidence>
<reference evidence="8 9" key="1">
    <citation type="submission" date="2017-02" db="EMBL/GenBank/DDBJ databases">
        <title>The new phylogeny of genus Mycobacterium.</title>
        <authorList>
            <person name="Tortoli E."/>
            <person name="Trovato A."/>
            <person name="Cirillo D.M."/>
        </authorList>
    </citation>
    <scope>NUCLEOTIDE SEQUENCE [LARGE SCALE GENOMIC DNA]</scope>
    <source>
        <strain evidence="8 9">DSM 45000</strain>
    </source>
</reference>
<evidence type="ECO:0000313" key="9">
    <source>
        <dbReference type="Proteomes" id="UP000192513"/>
    </source>
</evidence>
<proteinExistence type="inferred from homology"/>
<dbReference type="OrthoDB" id="3209493at2"/>
<dbReference type="Pfam" id="PF00067">
    <property type="entry name" value="p450"/>
    <property type="match status" value="1"/>
</dbReference>
<comment type="caution">
    <text evidence="8">The sequence shown here is derived from an EMBL/GenBank/DDBJ whole genome shotgun (WGS) entry which is preliminary data.</text>
</comment>
<dbReference type="PRINTS" id="PR00359">
    <property type="entry name" value="BP450"/>
</dbReference>
<name>A0A1X0IF33_9MYCO</name>
<dbReference type="EMBL" id="MVIE01000004">
    <property type="protein sequence ID" value="ORB45514.1"/>
    <property type="molecule type" value="Genomic_DNA"/>
</dbReference>
<dbReference type="RefSeq" id="WP_083169529.1">
    <property type="nucleotide sequence ID" value="NZ_AP022619.1"/>
</dbReference>
<evidence type="ECO:0000256" key="1">
    <source>
        <dbReference type="ARBA" id="ARBA00010617"/>
    </source>
</evidence>
<evidence type="ECO:0000256" key="6">
    <source>
        <dbReference type="ARBA" id="ARBA00023033"/>
    </source>
</evidence>
<keyword evidence="9" id="KW-1185">Reference proteome</keyword>
<accession>A0A1X0IF33</accession>
<evidence type="ECO:0000256" key="5">
    <source>
        <dbReference type="ARBA" id="ARBA00023004"/>
    </source>
</evidence>
<dbReference type="AlphaFoldDB" id="A0A1X0IF33"/>
<evidence type="ECO:0000256" key="3">
    <source>
        <dbReference type="ARBA" id="ARBA00022723"/>
    </source>
</evidence>
<dbReference type="PANTHER" id="PTHR46696:SF6">
    <property type="entry name" value="P450, PUTATIVE (EUROFUNG)-RELATED"/>
    <property type="match status" value="1"/>
</dbReference>
<dbReference type="GO" id="GO:0020037">
    <property type="term" value="F:heme binding"/>
    <property type="evidence" value="ECO:0007669"/>
    <property type="project" value="InterPro"/>
</dbReference>
<evidence type="ECO:0008006" key="10">
    <source>
        <dbReference type="Google" id="ProtNLM"/>
    </source>
</evidence>
<keyword evidence="6 7" id="KW-0503">Monooxygenase</keyword>
<evidence type="ECO:0000313" key="8">
    <source>
        <dbReference type="EMBL" id="ORB45514.1"/>
    </source>
</evidence>
<dbReference type="SUPFAM" id="SSF48264">
    <property type="entry name" value="Cytochrome P450"/>
    <property type="match status" value="1"/>
</dbReference>